<dbReference type="STRING" id="188937.MA_1512"/>
<evidence type="ECO:0000313" key="2">
    <source>
        <dbReference type="EMBL" id="AAM04926.1"/>
    </source>
</evidence>
<evidence type="ECO:0000259" key="1">
    <source>
        <dbReference type="Pfam" id="PF18765"/>
    </source>
</evidence>
<dbReference type="NCBIfam" id="NF047752">
    <property type="entry name" value="MntA_antitoxin"/>
    <property type="match status" value="1"/>
</dbReference>
<dbReference type="InterPro" id="IPR052930">
    <property type="entry name" value="TA_antitoxin_MntA"/>
</dbReference>
<dbReference type="CDD" id="cd05403">
    <property type="entry name" value="NT_KNTase_like"/>
    <property type="match status" value="1"/>
</dbReference>
<protein>
    <submittedName>
        <fullName evidence="2">Nucleotidyltransferase</fullName>
    </submittedName>
</protein>
<gene>
    <name evidence="2" type="ordered locus">MA_1512</name>
</gene>
<proteinExistence type="predicted"/>
<dbReference type="InParanoid" id="Q8TQM8"/>
<dbReference type="HOGENOM" id="CLU_130257_1_2_2"/>
<evidence type="ECO:0000313" key="3">
    <source>
        <dbReference type="Proteomes" id="UP000002487"/>
    </source>
</evidence>
<dbReference type="PANTHER" id="PTHR43852">
    <property type="entry name" value="NUCLEOTIDYLTRANSFERASE"/>
    <property type="match status" value="1"/>
</dbReference>
<dbReference type="Gene3D" id="3.30.460.10">
    <property type="entry name" value="Beta Polymerase, domain 2"/>
    <property type="match status" value="1"/>
</dbReference>
<reference evidence="2 3" key="1">
    <citation type="journal article" date="2002" name="Genome Res.">
        <title>The genome of Methanosarcina acetivorans reveals extensive metabolic and physiological diversity.</title>
        <authorList>
            <person name="Galagan J.E."/>
            <person name="Nusbaum C."/>
            <person name="Roy A."/>
            <person name="Endrizzi M.G."/>
            <person name="Macdonald P."/>
            <person name="FitzHugh W."/>
            <person name="Calvo S."/>
            <person name="Engels R."/>
            <person name="Smirnov S."/>
            <person name="Atnoor D."/>
            <person name="Brown A."/>
            <person name="Allen N."/>
            <person name="Naylor J."/>
            <person name="Stange-Thomann N."/>
            <person name="DeArellano K."/>
            <person name="Johnson R."/>
            <person name="Linton L."/>
            <person name="McEwan P."/>
            <person name="McKernan K."/>
            <person name="Talamas J."/>
            <person name="Tirrell A."/>
            <person name="Ye W."/>
            <person name="Zimmer A."/>
            <person name="Barber R.D."/>
            <person name="Cann I."/>
            <person name="Graham D.E."/>
            <person name="Grahame D.A."/>
            <person name="Guss A."/>
            <person name="Hedderich R."/>
            <person name="Ingram-Smith C."/>
            <person name="Kuettner C.H."/>
            <person name="Krzycki J.A."/>
            <person name="Leigh J.A."/>
            <person name="Li W."/>
            <person name="Liu J."/>
            <person name="Mukhopadhyay B."/>
            <person name="Reeve J.N."/>
            <person name="Smith K."/>
            <person name="Springer T.A."/>
            <person name="Umayam L.A."/>
            <person name="White O."/>
            <person name="White R.H."/>
            <person name="de Macario E.C."/>
            <person name="Ferry J.G."/>
            <person name="Jarrell K.F."/>
            <person name="Jing H."/>
            <person name="Macario A.J.L."/>
            <person name="Paulsen I."/>
            <person name="Pritchett M."/>
            <person name="Sowers K.R."/>
            <person name="Swanson R.V."/>
            <person name="Zinder S.H."/>
            <person name="Lander E."/>
            <person name="Metcalf W.W."/>
            <person name="Birren B."/>
        </authorList>
    </citation>
    <scope>NUCLEOTIDE SEQUENCE [LARGE SCALE GENOMIC DNA]</scope>
    <source>
        <strain evidence="3">ATCC 35395 / DSM 2834 / JCM 12185 / C2A</strain>
    </source>
</reference>
<dbReference type="SUPFAM" id="SSF81301">
    <property type="entry name" value="Nucleotidyltransferase"/>
    <property type="match status" value="1"/>
</dbReference>
<name>Q8TQM8_METAC</name>
<dbReference type="AlphaFoldDB" id="Q8TQM8"/>
<feature type="domain" description="Polymerase beta nucleotidyltransferase" evidence="1">
    <location>
        <begin position="42"/>
        <end position="135"/>
    </location>
</feature>
<dbReference type="KEGG" id="mac:MA_1512"/>
<accession>Q8TQM8</accession>
<dbReference type="Proteomes" id="UP000002487">
    <property type="component" value="Chromosome"/>
</dbReference>
<sequence>MYFISICSFLQHSIFERTGHRENTMGLQTKKVKKEFLCKLLPEFFKSREYVELAYLFGSTAEGTEGPLSDIDIAVYLSGKLTKGERIEKRLELMGELSSFLQTDHVDLLVMNDASPVINFEVIRPNVPLFVRNEDLKLDVEQQVMSRYLDRKYHEDFLNRKLLKRIRERY</sequence>
<dbReference type="Pfam" id="PF18765">
    <property type="entry name" value="Polbeta"/>
    <property type="match status" value="1"/>
</dbReference>
<dbReference type="InterPro" id="IPR041633">
    <property type="entry name" value="Polbeta"/>
</dbReference>
<dbReference type="PANTHER" id="PTHR43852:SF3">
    <property type="entry name" value="NUCLEOTIDYLTRANSFERASE"/>
    <property type="match status" value="1"/>
</dbReference>
<dbReference type="PhylomeDB" id="Q8TQM8"/>
<organism evidence="2 3">
    <name type="scientific">Methanosarcina acetivorans (strain ATCC 35395 / DSM 2834 / JCM 12185 / C2A)</name>
    <dbReference type="NCBI Taxonomy" id="188937"/>
    <lineage>
        <taxon>Archaea</taxon>
        <taxon>Methanobacteriati</taxon>
        <taxon>Methanobacteriota</taxon>
        <taxon>Stenosarchaea group</taxon>
        <taxon>Methanomicrobia</taxon>
        <taxon>Methanosarcinales</taxon>
        <taxon>Methanosarcinaceae</taxon>
        <taxon>Methanosarcina</taxon>
    </lineage>
</organism>
<dbReference type="EnsemblBacteria" id="AAM04926">
    <property type="protein sequence ID" value="AAM04926"/>
    <property type="gene ID" value="MA_1512"/>
</dbReference>
<dbReference type="EMBL" id="AE010299">
    <property type="protein sequence ID" value="AAM04926.1"/>
    <property type="molecule type" value="Genomic_DNA"/>
</dbReference>
<keyword evidence="3" id="KW-1185">Reference proteome</keyword>
<dbReference type="InterPro" id="IPR043519">
    <property type="entry name" value="NT_sf"/>
</dbReference>